<reference evidence="2 3" key="1">
    <citation type="journal article" date="2013" name="Genome Announc.">
        <title>Draft Genome Sequence of Cesiribacter andamanensis Strain AMV16T, Isolated from a Soil Sample from a Mud Volcano in the Andaman Islands, India.</title>
        <authorList>
            <person name="Shivaji S."/>
            <person name="Ara S."/>
            <person name="Begum Z."/>
            <person name="Srinivas T.N."/>
            <person name="Singh A."/>
            <person name="Kumar Pinnaka A."/>
        </authorList>
    </citation>
    <scope>NUCLEOTIDE SEQUENCE [LARGE SCALE GENOMIC DNA]</scope>
    <source>
        <strain evidence="2 3">AMV16</strain>
    </source>
</reference>
<protein>
    <recommendedName>
        <fullName evidence="4">Endonuclease/exonuclease/phosphatase domain-containing protein</fullName>
    </recommendedName>
</protein>
<feature type="region of interest" description="Disordered" evidence="1">
    <location>
        <begin position="19"/>
        <end position="59"/>
    </location>
</feature>
<dbReference type="EMBL" id="AODQ01000067">
    <property type="protein sequence ID" value="EMR02226.1"/>
    <property type="molecule type" value="Genomic_DNA"/>
</dbReference>
<sequence length="59" mass="6673">MQRLPGIGSDHFPILIRLSYEPEEKAEQPQTRPDADTEEEADKIIEKGYTDQDDAQSGI</sequence>
<evidence type="ECO:0000313" key="3">
    <source>
        <dbReference type="Proteomes" id="UP000011910"/>
    </source>
</evidence>
<evidence type="ECO:0008006" key="4">
    <source>
        <dbReference type="Google" id="ProtNLM"/>
    </source>
</evidence>
<organism evidence="2 3">
    <name type="scientific">Cesiribacter andamanensis AMV16</name>
    <dbReference type="NCBI Taxonomy" id="1279009"/>
    <lineage>
        <taxon>Bacteria</taxon>
        <taxon>Pseudomonadati</taxon>
        <taxon>Bacteroidota</taxon>
        <taxon>Cytophagia</taxon>
        <taxon>Cytophagales</taxon>
        <taxon>Cesiribacteraceae</taxon>
        <taxon>Cesiribacter</taxon>
    </lineage>
</organism>
<evidence type="ECO:0000256" key="1">
    <source>
        <dbReference type="SAM" id="MobiDB-lite"/>
    </source>
</evidence>
<proteinExistence type="predicted"/>
<name>M7N4S5_9BACT</name>
<comment type="caution">
    <text evidence="2">The sequence shown here is derived from an EMBL/GenBank/DDBJ whole genome shotgun (WGS) entry which is preliminary data.</text>
</comment>
<evidence type="ECO:0000313" key="2">
    <source>
        <dbReference type="EMBL" id="EMR02226.1"/>
    </source>
</evidence>
<dbReference type="STRING" id="1279009.ADICEAN_02621"/>
<keyword evidence="3" id="KW-1185">Reference proteome</keyword>
<dbReference type="RefSeq" id="WP_009196011.1">
    <property type="nucleotide sequence ID" value="NZ_AODQ01000067.1"/>
</dbReference>
<accession>M7N4S5</accession>
<gene>
    <name evidence="2" type="ORF">ADICEAN_02621</name>
</gene>
<dbReference type="Proteomes" id="UP000011910">
    <property type="component" value="Unassembled WGS sequence"/>
</dbReference>
<dbReference type="AlphaFoldDB" id="M7N4S5"/>
<dbReference type="OrthoDB" id="9796594at2"/>